<proteinExistence type="inferred from homology"/>
<evidence type="ECO:0000256" key="10">
    <source>
        <dbReference type="PROSITE-ProRule" id="PRU00339"/>
    </source>
</evidence>
<sequence length="799" mass="89580">MAPRKNAKGGGGNSSSSSSSSSSPSSCTSGGSSSPGARRETKHGGHKNGRKGGLSGSSFFTWFMVIALLGVWTSVAVVWFDLVDYEEVLAKAKDFRYNLSEVLQGKLGIYDADGDGDFDVDDAKVLLEGPGGVAKRKTKAKGLKERSAPKPTVPPEETEPYPWLEDQVLEGPGPQNIEDEVQEQVQSLLDETIYAEHGEDLHQEQDGPAGELQPEDGIFAGGVTDDRYEPVGTGAVHEETEDSYHVEETASPAYSQDMEDMIYEQENPDSSEPVVDDAGRTYQEADDITYQEYDEQDYVFTSSQMKEVGFRESFEPSENEGTESSDNAVDDSNTILEEVHVPPAEEQREVPPETNKKTDDPEKKGKVKKKKPKLLNKLDKTIKAELDAAEKLRKQGKIEEAVHAFEELVQKYPQSPGARYGKAKCEDDLAEKRRSNEILRRAIKSYQEAASLPDVPADLVKLSLKRQSDRQQFLGHMRGSLLTLQKLVQLFPDDTSLKNDLGVGYLLIGDNDSAKKVYEEVLNVTPNDGFAKVHYGFILKAQNKIAESIPYLKEGIESGDPGTDDGRFYFHLGDAMQRVGNKEAYKWYELGHQRGHFASVWQRSLYNVHGLKAQPWWTPKETGYTELVKSLERNWKLIRDEGLAVMDRAQGLFLPEDENLREKGDWSQFTLWQQGRKNENACKGAPKTCSLLDKFPETTGCRRGQIKYSVMHPGTHVWPHTGPTNCRLRMHLGLVIPKEGCKIRCANETKTWEEGKVLIFDDSFEHEVWQDATSFRLIFIVDVWHPELTPHQRRSLPAI</sequence>
<dbReference type="GO" id="GO:0016020">
    <property type="term" value="C:membrane"/>
    <property type="evidence" value="ECO:0007669"/>
    <property type="project" value="UniProtKB-SubCell"/>
</dbReference>
<evidence type="ECO:0000256" key="7">
    <source>
        <dbReference type="ARBA" id="ARBA00023157"/>
    </source>
</evidence>
<dbReference type="InterPro" id="IPR007943">
    <property type="entry name" value="Asp-B-hydro/Triadin_dom"/>
</dbReference>
<dbReference type="RefSeq" id="XP_054947251.1">
    <property type="nucleotide sequence ID" value="XM_055091276.1"/>
</dbReference>
<feature type="transmembrane region" description="Helical" evidence="13">
    <location>
        <begin position="59"/>
        <end position="80"/>
    </location>
</feature>
<evidence type="ECO:0000256" key="3">
    <source>
        <dbReference type="ARBA" id="ARBA00022553"/>
    </source>
</evidence>
<dbReference type="SUPFAM" id="SSF48452">
    <property type="entry name" value="TPR-like"/>
    <property type="match status" value="1"/>
</dbReference>
<dbReference type="SUPFAM" id="SSF51197">
    <property type="entry name" value="Clavaminate synthase-like"/>
    <property type="match status" value="1"/>
</dbReference>
<evidence type="ECO:0000256" key="4">
    <source>
        <dbReference type="ARBA" id="ARBA00022692"/>
    </source>
</evidence>
<feature type="region of interest" description="Disordered" evidence="12">
    <location>
        <begin position="136"/>
        <end position="160"/>
    </location>
</feature>
<dbReference type="Pfam" id="PF05279">
    <property type="entry name" value="Asp-B-Hydro_N"/>
    <property type="match status" value="1"/>
</dbReference>
<dbReference type="InterPro" id="IPR039038">
    <property type="entry name" value="ASPH"/>
</dbReference>
<evidence type="ECO:0000256" key="1">
    <source>
        <dbReference type="ARBA" id="ARBA00004606"/>
    </source>
</evidence>
<keyword evidence="16" id="KW-1185">Reference proteome</keyword>
<dbReference type="Pfam" id="PF05118">
    <property type="entry name" value="Asp_Arg_Hydrox"/>
    <property type="match status" value="1"/>
</dbReference>
<dbReference type="Proteomes" id="UP000248484">
    <property type="component" value="Chromosome 15"/>
</dbReference>
<dbReference type="Pfam" id="PF13174">
    <property type="entry name" value="TPR_6"/>
    <property type="match status" value="1"/>
</dbReference>
<gene>
    <name evidence="17" type="primary">ASPH</name>
</gene>
<keyword evidence="4 13" id="KW-0812">Transmembrane</keyword>
<feature type="region of interest" description="Disordered" evidence="12">
    <location>
        <begin position="1"/>
        <end position="50"/>
    </location>
</feature>
<dbReference type="PANTHER" id="PTHR12366">
    <property type="entry name" value="ASPARTYL/ASPARAGINYL BETA-HYDROXYLASE"/>
    <property type="match status" value="1"/>
</dbReference>
<evidence type="ECO:0000259" key="15">
    <source>
        <dbReference type="Pfam" id="PF05279"/>
    </source>
</evidence>
<dbReference type="InterPro" id="IPR027443">
    <property type="entry name" value="IPNS-like_sf"/>
</dbReference>
<keyword evidence="6 13" id="KW-0472">Membrane</keyword>
<keyword evidence="5 13" id="KW-1133">Transmembrane helix</keyword>
<accession>A0A9W2X6U6</accession>
<dbReference type="GO" id="GO:0062101">
    <property type="term" value="F:peptidyl-aspartic acid 3-dioxygenase activity"/>
    <property type="evidence" value="ECO:0007669"/>
    <property type="project" value="InterPro"/>
</dbReference>
<dbReference type="InterPro" id="IPR007803">
    <property type="entry name" value="Asp/Arg/Pro-Hydrxlase"/>
</dbReference>
<dbReference type="FunFam" id="1.25.40.10:FF:000151">
    <property type="entry name" value="Aspartyl/asparaginyl beta-hydroxylase"/>
    <property type="match status" value="1"/>
</dbReference>
<feature type="domain" description="Aspartyl beta-hydroxylase/Triadin" evidence="15">
    <location>
        <begin position="48"/>
        <end position="128"/>
    </location>
</feature>
<organism evidence="16 17">
    <name type="scientific">Physeter macrocephalus</name>
    <name type="common">Sperm whale</name>
    <name type="synonym">Physeter catodon</name>
    <dbReference type="NCBI Taxonomy" id="9755"/>
    <lineage>
        <taxon>Eukaryota</taxon>
        <taxon>Metazoa</taxon>
        <taxon>Chordata</taxon>
        <taxon>Craniata</taxon>
        <taxon>Vertebrata</taxon>
        <taxon>Euteleostomi</taxon>
        <taxon>Mammalia</taxon>
        <taxon>Eutheria</taxon>
        <taxon>Laurasiatheria</taxon>
        <taxon>Artiodactyla</taxon>
        <taxon>Whippomorpha</taxon>
        <taxon>Cetacea</taxon>
        <taxon>Odontoceti</taxon>
        <taxon>Physeteridae</taxon>
        <taxon>Physeter</taxon>
    </lineage>
</organism>
<feature type="coiled-coil region" evidence="11">
    <location>
        <begin position="422"/>
        <end position="449"/>
    </location>
</feature>
<protein>
    <submittedName>
        <fullName evidence="17">Aspartyl/asparaginyl beta-hydroxylase isoform X1</fullName>
    </submittedName>
</protein>
<feature type="compositionally biased region" description="Low complexity" evidence="12">
    <location>
        <begin position="14"/>
        <end position="36"/>
    </location>
</feature>
<evidence type="ECO:0000256" key="9">
    <source>
        <dbReference type="ARBA" id="ARBA00037847"/>
    </source>
</evidence>
<keyword evidence="10" id="KW-0802">TPR repeat</keyword>
<comment type="similarity">
    <text evidence="2">Belongs to the aspartyl/asparaginyl beta-hydroxylase family.</text>
</comment>
<evidence type="ECO:0000313" key="17">
    <source>
        <dbReference type="RefSeq" id="XP_054947251.1"/>
    </source>
</evidence>
<keyword evidence="7" id="KW-1015">Disulfide bond</keyword>
<keyword evidence="8" id="KW-0325">Glycoprotein</keyword>
<dbReference type="OrthoDB" id="438431at2759"/>
<keyword evidence="3" id="KW-0597">Phosphoprotein</keyword>
<feature type="region of interest" description="Disordered" evidence="12">
    <location>
        <begin position="311"/>
        <end position="371"/>
    </location>
</feature>
<evidence type="ECO:0000256" key="8">
    <source>
        <dbReference type="ARBA" id="ARBA00023180"/>
    </source>
</evidence>
<dbReference type="CTD" id="444"/>
<dbReference type="GeneID" id="102987140"/>
<comment type="subcellular location">
    <subcellularLocation>
        <location evidence="9">Endomembrane system</location>
        <topology evidence="9">Single-pass membrane protein</topology>
    </subcellularLocation>
    <subcellularLocation>
        <location evidence="1">Membrane</location>
        <topology evidence="1">Single-pass type II membrane protein</topology>
    </subcellularLocation>
</comment>
<dbReference type="InterPro" id="IPR011990">
    <property type="entry name" value="TPR-like_helical_dom_sf"/>
</dbReference>
<dbReference type="SMART" id="SM00028">
    <property type="entry name" value="TPR"/>
    <property type="match status" value="2"/>
</dbReference>
<reference evidence="17" key="1">
    <citation type="submission" date="2025-08" db="UniProtKB">
        <authorList>
            <consortium name="RefSeq"/>
        </authorList>
    </citation>
    <scope>IDENTIFICATION</scope>
    <source>
        <tissue evidence="17">Muscle</tissue>
    </source>
</reference>
<dbReference type="PANTHER" id="PTHR12366:SF33">
    <property type="entry name" value="ASPARTYL_ASPARAGINYL BETA-HYDROXYLASE"/>
    <property type="match status" value="1"/>
</dbReference>
<feature type="compositionally biased region" description="Basic and acidic residues" evidence="12">
    <location>
        <begin position="337"/>
        <end position="364"/>
    </location>
</feature>
<feature type="compositionally biased region" description="Polar residues" evidence="12">
    <location>
        <begin position="324"/>
        <end position="335"/>
    </location>
</feature>
<evidence type="ECO:0000259" key="14">
    <source>
        <dbReference type="Pfam" id="PF05118"/>
    </source>
</evidence>
<dbReference type="Gene3D" id="2.60.120.330">
    <property type="entry name" value="B-lactam Antibiotic, Isopenicillin N Synthase, Chain"/>
    <property type="match status" value="1"/>
</dbReference>
<evidence type="ECO:0000256" key="5">
    <source>
        <dbReference type="ARBA" id="ARBA00022989"/>
    </source>
</evidence>
<evidence type="ECO:0000256" key="11">
    <source>
        <dbReference type="SAM" id="Coils"/>
    </source>
</evidence>
<dbReference type="FunFam" id="2.60.120.330:FF:000004">
    <property type="entry name" value="aspartyl/asparaginyl beta-hydroxylase isoform X2"/>
    <property type="match status" value="1"/>
</dbReference>
<feature type="domain" description="Aspartyl/asparaginy/proline hydroxylase" evidence="14">
    <location>
        <begin position="632"/>
        <end position="786"/>
    </location>
</feature>
<dbReference type="InterPro" id="IPR019734">
    <property type="entry name" value="TPR_rpt"/>
</dbReference>
<evidence type="ECO:0000256" key="6">
    <source>
        <dbReference type="ARBA" id="ARBA00023136"/>
    </source>
</evidence>
<feature type="repeat" description="TPR" evidence="10">
    <location>
        <begin position="495"/>
        <end position="528"/>
    </location>
</feature>
<evidence type="ECO:0000313" key="16">
    <source>
        <dbReference type="Proteomes" id="UP000248484"/>
    </source>
</evidence>
<dbReference type="GO" id="GO:0005783">
    <property type="term" value="C:endoplasmic reticulum"/>
    <property type="evidence" value="ECO:0007669"/>
    <property type="project" value="TreeGrafter"/>
</dbReference>
<dbReference type="AlphaFoldDB" id="A0A9W2X6U6"/>
<evidence type="ECO:0000256" key="12">
    <source>
        <dbReference type="SAM" id="MobiDB-lite"/>
    </source>
</evidence>
<name>A0A9W2X6U6_PHYMC</name>
<evidence type="ECO:0000256" key="2">
    <source>
        <dbReference type="ARBA" id="ARBA00007730"/>
    </source>
</evidence>
<dbReference type="PROSITE" id="PS50005">
    <property type="entry name" value="TPR"/>
    <property type="match status" value="1"/>
</dbReference>
<dbReference type="Gene3D" id="1.25.40.10">
    <property type="entry name" value="Tetratricopeptide repeat domain"/>
    <property type="match status" value="2"/>
</dbReference>
<keyword evidence="11" id="KW-0175">Coiled coil</keyword>
<evidence type="ECO:0000256" key="13">
    <source>
        <dbReference type="SAM" id="Phobius"/>
    </source>
</evidence>